<evidence type="ECO:0000259" key="1">
    <source>
        <dbReference type="Pfam" id="PF18864"/>
    </source>
</evidence>
<dbReference type="EMBL" id="CP072110">
    <property type="protein sequence ID" value="QTH65270.1"/>
    <property type="molecule type" value="Genomic_DNA"/>
</dbReference>
<dbReference type="AlphaFoldDB" id="A0A975DDP4"/>
<keyword evidence="3" id="KW-1185">Reference proteome</keyword>
<evidence type="ECO:0000313" key="3">
    <source>
        <dbReference type="Proteomes" id="UP000682739"/>
    </source>
</evidence>
<dbReference type="InterPro" id="IPR041304">
    <property type="entry name" value="AbiTii"/>
</dbReference>
<dbReference type="KEGG" id="psym:J1N51_03450"/>
<feature type="domain" description="AbiTii" evidence="1">
    <location>
        <begin position="2"/>
        <end position="63"/>
    </location>
</feature>
<evidence type="ECO:0000313" key="2">
    <source>
        <dbReference type="EMBL" id="QTH65270.1"/>
    </source>
</evidence>
<dbReference type="Proteomes" id="UP000682739">
    <property type="component" value="Chromosome"/>
</dbReference>
<protein>
    <recommendedName>
        <fullName evidence="1">AbiTii domain-containing protein</fullName>
    </recommendedName>
</protein>
<accession>A0A975DDP4</accession>
<gene>
    <name evidence="2" type="ORF">J1N51_03450</name>
</gene>
<reference evidence="2" key="1">
    <citation type="submission" date="2021-03" db="EMBL/GenBank/DDBJ databases">
        <title>Description of Psychrosphaera ytuae sp. nov. isolated from deep sea sediment of South China Sea.</title>
        <authorList>
            <person name="Zhang J."/>
            <person name="Xu X.-D."/>
        </authorList>
    </citation>
    <scope>NUCLEOTIDE SEQUENCE</scope>
    <source>
        <strain evidence="2">MTZ26</strain>
    </source>
</reference>
<dbReference type="Pfam" id="PF18864">
    <property type="entry name" value="AbiTii"/>
    <property type="match status" value="1"/>
</dbReference>
<name>A0A975DDP4_9GAMM</name>
<organism evidence="2 3">
    <name type="scientific">Psychrosphaera ytuae</name>
    <dbReference type="NCBI Taxonomy" id="2820710"/>
    <lineage>
        <taxon>Bacteria</taxon>
        <taxon>Pseudomonadati</taxon>
        <taxon>Pseudomonadota</taxon>
        <taxon>Gammaproteobacteria</taxon>
        <taxon>Alteromonadales</taxon>
        <taxon>Pseudoalteromonadaceae</taxon>
        <taxon>Psychrosphaera</taxon>
    </lineage>
</organism>
<proteinExistence type="predicted"/>
<sequence length="66" mass="7534">MQAHIPKEAYSLFGKGLGNGYQIEKACSDISIDSVLQIITQVRSRLLDFTLELKYQFPEELTEQEV</sequence>